<feature type="domain" description="D-glucuronyl C5-epimerase C-terminal" evidence="1">
    <location>
        <begin position="360"/>
        <end position="547"/>
    </location>
</feature>
<organism evidence="2 3">
    <name type="scientific">Ditylenchus dipsaci</name>
    <dbReference type="NCBI Taxonomy" id="166011"/>
    <lineage>
        <taxon>Eukaryota</taxon>
        <taxon>Metazoa</taxon>
        <taxon>Ecdysozoa</taxon>
        <taxon>Nematoda</taxon>
        <taxon>Chromadorea</taxon>
        <taxon>Rhabditida</taxon>
        <taxon>Tylenchina</taxon>
        <taxon>Tylenchomorpha</taxon>
        <taxon>Sphaerularioidea</taxon>
        <taxon>Anguinidae</taxon>
        <taxon>Anguininae</taxon>
        <taxon>Ditylenchus</taxon>
    </lineage>
</organism>
<dbReference type="InterPro" id="IPR010598">
    <property type="entry name" value="C5-epim_C"/>
</dbReference>
<reference evidence="3" key="1">
    <citation type="submission" date="2022-11" db="UniProtKB">
        <authorList>
            <consortium name="WormBaseParasite"/>
        </authorList>
    </citation>
    <scope>IDENTIFICATION</scope>
</reference>
<name>A0A915DPX6_9BILA</name>
<sequence length="558" mass="63868">MLFFKKTQEKSNSSQVLPLTDCSAASKVESRKIKCIVDGRTSLQCLKEKDDIYLPFKFIKKQFDVSGKLKQDDIFEYFTSYSKVMVPESNTYNVFGPFGHFATYNVETRDRVRCINAQYGVPMSTQWDTTPYFYPIQIAQFALQHYSRNRTEEEPKIHIVDILSSNTKLSQETRQKKFRKDGFLNAKFDGDLENNVQVAIPLNNQRDLSVLLFSWKPLSTDTWFSLQLLNVSTSKHITLNYKHTDDDRCLWQDDEPEDYLQQQKKDSQKQLVFTSSLGQFSNTSGFQNVVLDSVVETSKAFSLLSCSTKDHCSVVLKTGDVMFVSLTFHGPLEIRLPVKQQSTAHYDQFLNSCDWFLKSQNAEGGWAVPVERTIADDRLVLKAGWHSAMAQGHAISVLVRGYHLTRRTEFVDSVQKALKLFTKQASEGGVLNELFGYPWYEEYPTTPGTFVLNGFLYSLIGLHDASAIEQLKTEAESLFFKGVESLKLFLPLYDTGAGSVYDLRHLGLKTAPNLARWDYHAVHIYLLKWLFNITGDKFFNDVADRWAGYAHGKRAKHN</sequence>
<dbReference type="GO" id="GO:0005794">
    <property type="term" value="C:Golgi apparatus"/>
    <property type="evidence" value="ECO:0007669"/>
    <property type="project" value="TreeGrafter"/>
</dbReference>
<dbReference type="PANTHER" id="PTHR13174:SF3">
    <property type="entry name" value="D-GLUCURONYL C5-EPIMERASE"/>
    <property type="match status" value="1"/>
</dbReference>
<dbReference type="Pfam" id="PF06662">
    <property type="entry name" value="C5-epim_C"/>
    <property type="match status" value="1"/>
</dbReference>
<evidence type="ECO:0000259" key="1">
    <source>
        <dbReference type="Pfam" id="PF06662"/>
    </source>
</evidence>
<keyword evidence="2" id="KW-1185">Reference proteome</keyword>
<protein>
    <submittedName>
        <fullName evidence="3">Heparosan-N-sulfate-glucuronate 5-epimerase</fullName>
    </submittedName>
</protein>
<dbReference type="WBParaSite" id="jg22282">
    <property type="protein sequence ID" value="jg22282"/>
    <property type="gene ID" value="jg22282"/>
</dbReference>
<evidence type="ECO:0000313" key="3">
    <source>
        <dbReference type="WBParaSite" id="jg22282"/>
    </source>
</evidence>
<accession>A0A915DPX6</accession>
<dbReference type="InterPro" id="IPR039721">
    <property type="entry name" value="C5-epimerase"/>
</dbReference>
<proteinExistence type="predicted"/>
<dbReference type="PANTHER" id="PTHR13174">
    <property type="entry name" value="D-GLUCURONYL C5-EPIMERASE"/>
    <property type="match status" value="1"/>
</dbReference>
<dbReference type="SUPFAM" id="SSF81853">
    <property type="entry name" value="Family 10 polysaccharide lyase"/>
    <property type="match status" value="1"/>
</dbReference>
<dbReference type="GO" id="GO:0015012">
    <property type="term" value="P:heparan sulfate proteoglycan biosynthetic process"/>
    <property type="evidence" value="ECO:0007669"/>
    <property type="project" value="InterPro"/>
</dbReference>
<dbReference type="AlphaFoldDB" id="A0A915DPX6"/>
<evidence type="ECO:0000313" key="2">
    <source>
        <dbReference type="Proteomes" id="UP000887574"/>
    </source>
</evidence>
<dbReference type="GO" id="GO:0047464">
    <property type="term" value="F:heparosan-N-sulfate-glucuronate 5-epimerase activity"/>
    <property type="evidence" value="ECO:0007669"/>
    <property type="project" value="UniProtKB-EC"/>
</dbReference>
<dbReference type="Proteomes" id="UP000887574">
    <property type="component" value="Unplaced"/>
</dbReference>